<dbReference type="RefSeq" id="WP_184496603.1">
    <property type="nucleotide sequence ID" value="NZ_JACIJO010000003.1"/>
</dbReference>
<keyword evidence="3" id="KW-1185">Reference proteome</keyword>
<comment type="caution">
    <text evidence="2">The sequence shown here is derived from an EMBL/GenBank/DDBJ whole genome shotgun (WGS) entry which is preliminary data.</text>
</comment>
<keyword evidence="1" id="KW-0812">Transmembrane</keyword>
<protein>
    <submittedName>
        <fullName evidence="2">Uncharacterized protein</fullName>
    </submittedName>
</protein>
<accession>A0A841MLU4</accession>
<feature type="transmembrane region" description="Helical" evidence="1">
    <location>
        <begin position="957"/>
        <end position="979"/>
    </location>
</feature>
<gene>
    <name evidence="2" type="ORF">FHS59_003496</name>
</gene>
<evidence type="ECO:0000256" key="1">
    <source>
        <dbReference type="SAM" id="Phobius"/>
    </source>
</evidence>
<evidence type="ECO:0000313" key="3">
    <source>
        <dbReference type="Proteomes" id="UP000588604"/>
    </source>
</evidence>
<dbReference type="Proteomes" id="UP000588604">
    <property type="component" value="Unassembled WGS sequence"/>
</dbReference>
<keyword evidence="1" id="KW-0472">Membrane</keyword>
<reference evidence="2 3" key="1">
    <citation type="submission" date="2020-08" db="EMBL/GenBank/DDBJ databases">
        <title>Genomic Encyclopedia of Type Strains, Phase IV (KMG-IV): sequencing the most valuable type-strain genomes for metagenomic binning, comparative biology and taxonomic classification.</title>
        <authorList>
            <person name="Goeker M."/>
        </authorList>
    </citation>
    <scope>NUCLEOTIDE SEQUENCE [LARGE SCALE GENOMIC DNA]</scope>
    <source>
        <strain evidence="2 3">DSM 102044</strain>
    </source>
</reference>
<evidence type="ECO:0000313" key="2">
    <source>
        <dbReference type="EMBL" id="MBB6327853.1"/>
    </source>
</evidence>
<dbReference type="AlphaFoldDB" id="A0A841MLU4"/>
<sequence length="982" mass="111510">MKLKSISLHELLTDLNIDQNVIDEIVKPPFANHQLTFAESIVVYEGIKTGEADCRISAKEKELKQIEDYHQYVCAELLERLLMPQIAAKIFTKTKLTIQGVGIYRLADLVRVREGKIIKENHALNLHDTIINIDLTFKDCTFVGGINLQGATTRNLIFERPRFHTAINTLNNELESFIGINLYVRGSLIFTMKNTESHNADKSHPMIDLSRKARRDEEKTNNFWGFKEDKNFWEIKDDKQNESENLIDFQFKGSVNLQHAKIDDKLEFYSVNINGHLKCDYAQINRLIFNADEFSDYENVSRPEECIIKGNININEASFQQGIHLQVLKVTGSISGYHLRSGQFFIYSATINGKLDLTFAEIEHLLSLQESKIVGVIDAMSDSQEYSIQASGLIAGNIFMRSGLKIANGIRLYRCVVKDSIDFSGSLVMAAYPDNEAINLIGGKIGNDIQFSSGTVIIGTLFLEDASVGRNIYFSGCKLLNKYPENYKKGDTVNKSVSAKNAYIGKSIFFSPMSKNLNKTVFRRLQIEGERTKDIIDKKVPFPDQFRSVAVEMKKQLISNSKNKLTRTVKSYGPRHLRSEAINEYINSKCNIFFDSIDNHEFFLSDAMRCYENAIKYLKITTEIENGIELSDIELAELLLETTISVGNISFTGIHVSGQIDLSSALLYTLAGVQEIPDHKNRIRLIRFIKKLTEKRVYKKSTDYPNALTMKFSNINGELFLNEGIESNLERMGRIASFPFRACGEVNLHSSKIGQFFISPRRGCAENSKWKVIGVKYSYIYSNEPAARISLLERCDWFYNYGEENNRQPYEELAAAYLRAGDDTKARKVLLRVIPRNGYEQLTLWILRGVSWLGIPHYKSLLWLVGLFFAGWIVFTQSGNTGGIIPISKTASVEINKSEPAATIFFSGGAYSFQHMMPFLSLGQKEAFATTIYSGRNFFPDWIPLYADSGVFTSTYLFFHVTLSLLFLSMFIIGITRIIKRS</sequence>
<name>A0A841MLU4_9BACT</name>
<proteinExistence type="predicted"/>
<dbReference type="EMBL" id="JACIJO010000003">
    <property type="protein sequence ID" value="MBB6327853.1"/>
    <property type="molecule type" value="Genomic_DNA"/>
</dbReference>
<keyword evidence="1" id="KW-1133">Transmembrane helix</keyword>
<organism evidence="2 3">
    <name type="scientific">Algoriphagus iocasae</name>
    <dbReference type="NCBI Taxonomy" id="1836499"/>
    <lineage>
        <taxon>Bacteria</taxon>
        <taxon>Pseudomonadati</taxon>
        <taxon>Bacteroidota</taxon>
        <taxon>Cytophagia</taxon>
        <taxon>Cytophagales</taxon>
        <taxon>Cyclobacteriaceae</taxon>
        <taxon>Algoriphagus</taxon>
    </lineage>
</organism>